<organism evidence="2 3">
    <name type="scientific">Pyrus ussuriensis x Pyrus communis</name>
    <dbReference type="NCBI Taxonomy" id="2448454"/>
    <lineage>
        <taxon>Eukaryota</taxon>
        <taxon>Viridiplantae</taxon>
        <taxon>Streptophyta</taxon>
        <taxon>Embryophyta</taxon>
        <taxon>Tracheophyta</taxon>
        <taxon>Spermatophyta</taxon>
        <taxon>Magnoliopsida</taxon>
        <taxon>eudicotyledons</taxon>
        <taxon>Gunneridae</taxon>
        <taxon>Pentapetalae</taxon>
        <taxon>rosids</taxon>
        <taxon>fabids</taxon>
        <taxon>Rosales</taxon>
        <taxon>Rosaceae</taxon>
        <taxon>Amygdaloideae</taxon>
        <taxon>Maleae</taxon>
        <taxon>Pyrus</taxon>
    </lineage>
</organism>
<protein>
    <submittedName>
        <fullName evidence="2">TBC1 domain family member 15</fullName>
    </submittedName>
</protein>
<comment type="caution">
    <text evidence="2">The sequence shown here is derived from an EMBL/GenBank/DDBJ whole genome shotgun (WGS) entry which is preliminary data.</text>
</comment>
<evidence type="ECO:0000256" key="1">
    <source>
        <dbReference type="SAM" id="MobiDB-lite"/>
    </source>
</evidence>
<evidence type="ECO:0000313" key="3">
    <source>
        <dbReference type="Proteomes" id="UP000327157"/>
    </source>
</evidence>
<dbReference type="EMBL" id="SMOL01000402">
    <property type="protein sequence ID" value="KAB2614620.1"/>
    <property type="molecule type" value="Genomic_DNA"/>
</dbReference>
<reference evidence="2 3" key="1">
    <citation type="submission" date="2019-09" db="EMBL/GenBank/DDBJ databases">
        <authorList>
            <person name="Ou C."/>
        </authorList>
    </citation>
    <scope>NUCLEOTIDE SEQUENCE [LARGE SCALE GENOMIC DNA]</scope>
    <source>
        <strain evidence="2">S2</strain>
        <tissue evidence="2">Leaf</tissue>
    </source>
</reference>
<keyword evidence="3" id="KW-1185">Reference proteome</keyword>
<dbReference type="AlphaFoldDB" id="A0A5N5GMY7"/>
<evidence type="ECO:0000313" key="2">
    <source>
        <dbReference type="EMBL" id="KAB2614620.1"/>
    </source>
</evidence>
<feature type="region of interest" description="Disordered" evidence="1">
    <location>
        <begin position="1"/>
        <end position="50"/>
    </location>
</feature>
<feature type="compositionally biased region" description="Basic and acidic residues" evidence="1">
    <location>
        <begin position="33"/>
        <end position="45"/>
    </location>
</feature>
<accession>A0A5N5GMY7</accession>
<reference evidence="3" key="2">
    <citation type="submission" date="2019-10" db="EMBL/GenBank/DDBJ databases">
        <title>A de novo genome assembly of a pear dwarfing rootstock.</title>
        <authorList>
            <person name="Wang F."/>
            <person name="Wang J."/>
            <person name="Li S."/>
            <person name="Zhang Y."/>
            <person name="Fang M."/>
            <person name="Ma L."/>
            <person name="Zhao Y."/>
            <person name="Jiang S."/>
        </authorList>
    </citation>
    <scope>NUCLEOTIDE SEQUENCE [LARGE SCALE GENOMIC DNA]</scope>
</reference>
<dbReference type="Proteomes" id="UP000327157">
    <property type="component" value="Chromosome 3"/>
</dbReference>
<name>A0A5N5GMY7_9ROSA</name>
<proteinExistence type="predicted"/>
<sequence>MLGFFGVSDVASARGRSGRRKGGSGGQGWVMGDGRRGCSGGKDEGGGGDGGVCRVGMEEEGFGWCGGVVLYDNDDRRGKCSIKVVMRRLPLHRVGSDLSR</sequence>
<reference evidence="2 3" key="3">
    <citation type="submission" date="2019-11" db="EMBL/GenBank/DDBJ databases">
        <title>A de novo genome assembly of a pear dwarfing rootstock.</title>
        <authorList>
            <person name="Wang F."/>
            <person name="Wang J."/>
            <person name="Li S."/>
            <person name="Zhang Y."/>
            <person name="Fang M."/>
            <person name="Ma L."/>
            <person name="Zhao Y."/>
            <person name="Jiang S."/>
        </authorList>
    </citation>
    <scope>NUCLEOTIDE SEQUENCE [LARGE SCALE GENOMIC DNA]</scope>
    <source>
        <strain evidence="2">S2</strain>
        <tissue evidence="2">Leaf</tissue>
    </source>
</reference>
<gene>
    <name evidence="2" type="ORF">D8674_021208</name>
</gene>